<dbReference type="InterPro" id="IPR027417">
    <property type="entry name" value="P-loop_NTPase"/>
</dbReference>
<dbReference type="Pfam" id="PF13175">
    <property type="entry name" value="AAA_15"/>
    <property type="match status" value="1"/>
</dbReference>
<dbReference type="Pfam" id="PF13304">
    <property type="entry name" value="AAA_21"/>
    <property type="match status" value="1"/>
</dbReference>
<evidence type="ECO:0000313" key="3">
    <source>
        <dbReference type="EMBL" id="RIE01589.1"/>
    </source>
</evidence>
<dbReference type="EMBL" id="QXJM01000040">
    <property type="protein sequence ID" value="RIE01589.1"/>
    <property type="molecule type" value="Genomic_DNA"/>
</dbReference>
<dbReference type="SUPFAM" id="SSF52540">
    <property type="entry name" value="P-loop containing nucleoside triphosphate hydrolases"/>
    <property type="match status" value="1"/>
</dbReference>
<comment type="caution">
    <text evidence="3">The sequence shown here is derived from an EMBL/GenBank/DDBJ whole genome shotgun (WGS) entry which is preliminary data.</text>
</comment>
<feature type="domain" description="Endonuclease GajA/Old nuclease/RecF-like AAA" evidence="1">
    <location>
        <begin position="2"/>
        <end position="128"/>
    </location>
</feature>
<proteinExistence type="predicted"/>
<name>A0A398CK64_9BACL</name>
<evidence type="ECO:0000259" key="1">
    <source>
        <dbReference type="Pfam" id="PF13175"/>
    </source>
</evidence>
<dbReference type="GO" id="GO:0016887">
    <property type="term" value="F:ATP hydrolysis activity"/>
    <property type="evidence" value="ECO:0007669"/>
    <property type="project" value="InterPro"/>
</dbReference>
<evidence type="ECO:0000313" key="4">
    <source>
        <dbReference type="Proteomes" id="UP000266340"/>
    </source>
</evidence>
<sequence>MVIKCEVQNFKGFTNKTVIFNSFSVVVGQNNIGKSSILHAILLGHEIIKRGITNTRRGYELKNTTLTLDDLKIIPLSTVDSIWLNNKFTQTNEAKIKLYYTETSWIEVSMTRGKNRNVSIIFQQENITDELLVDLVNELAPFALLVPGLAGIPSKEAYVGKYSRTKSITVGDANLVLRNVVASLGMNDEKKFDFERLQLILKKMFPELKKIKTEYNEKINEFLIVEYEREGSTELFDIVTAGTGFLQSLQILSYIFEYKPKVLLLDEPDSHLHANNQVLLIEELRSLSREMGFQIIISTHSREILQGTPPNSIVWVNSEDTATPGVDEGTLVQAYIDLGGLDKLDKIRLNQHAATLLVEDEDLTVWNKLFAKRLGDDWESFVLISTFKGKSNRVALFLTSEFYRKHFATRRVGFVIDHDYDSETKLQEYFDEANRQQIQPHILKAHEIENYFITPDVIRRALLSNGIRLEIDEVREIINSAIQETITDHKYKLMDKLQIEDRRITPSYADSKAHEIIEEKLKDFDEAISWLRGKPILRRIRSLVQEKYSKNLPDSILIDSLYETNNPEILSIFNWVKVIEPEAVTAN</sequence>
<dbReference type="Gene3D" id="3.40.50.300">
    <property type="entry name" value="P-loop containing nucleotide triphosphate hydrolases"/>
    <property type="match status" value="1"/>
</dbReference>
<feature type="domain" description="ATPase AAA-type core" evidence="2">
    <location>
        <begin position="218"/>
        <end position="305"/>
    </location>
</feature>
<dbReference type="OrthoDB" id="308933at2"/>
<dbReference type="AlphaFoldDB" id="A0A398CK64"/>
<protein>
    <submittedName>
        <fullName evidence="3">DUF4435 domain-containing protein</fullName>
    </submittedName>
</protein>
<dbReference type="GO" id="GO:0005524">
    <property type="term" value="F:ATP binding"/>
    <property type="evidence" value="ECO:0007669"/>
    <property type="project" value="InterPro"/>
</dbReference>
<dbReference type="RefSeq" id="WP_119151842.1">
    <property type="nucleotide sequence ID" value="NZ_JBHSOV010000032.1"/>
</dbReference>
<dbReference type="InterPro" id="IPR041685">
    <property type="entry name" value="AAA_GajA/Old/RecF-like"/>
</dbReference>
<keyword evidence="4" id="KW-1185">Reference proteome</keyword>
<evidence type="ECO:0000259" key="2">
    <source>
        <dbReference type="Pfam" id="PF13304"/>
    </source>
</evidence>
<dbReference type="Proteomes" id="UP000266340">
    <property type="component" value="Unassembled WGS sequence"/>
</dbReference>
<organism evidence="3 4">
    <name type="scientific">Cohnella faecalis</name>
    <dbReference type="NCBI Taxonomy" id="2315694"/>
    <lineage>
        <taxon>Bacteria</taxon>
        <taxon>Bacillati</taxon>
        <taxon>Bacillota</taxon>
        <taxon>Bacilli</taxon>
        <taxon>Bacillales</taxon>
        <taxon>Paenibacillaceae</taxon>
        <taxon>Cohnella</taxon>
    </lineage>
</organism>
<dbReference type="InterPro" id="IPR003959">
    <property type="entry name" value="ATPase_AAA_core"/>
</dbReference>
<reference evidence="3 4" key="1">
    <citation type="submission" date="2018-09" db="EMBL/GenBank/DDBJ databases">
        <title>Cohnella cavernae sp. nov., isolated from a karst cave.</title>
        <authorList>
            <person name="Zhu H."/>
        </authorList>
    </citation>
    <scope>NUCLEOTIDE SEQUENCE [LARGE SCALE GENOMIC DNA]</scope>
    <source>
        <strain evidence="3 4">K2E09-144</strain>
    </source>
</reference>
<accession>A0A398CK64</accession>
<gene>
    <name evidence="3" type="ORF">D3H35_24905</name>
</gene>
<dbReference type="InterPro" id="IPR051396">
    <property type="entry name" value="Bact_Antivir_Def_Nuclease"/>
</dbReference>
<dbReference type="PANTHER" id="PTHR43581:SF2">
    <property type="entry name" value="EXCINUCLEASE ATPASE SUBUNIT"/>
    <property type="match status" value="1"/>
</dbReference>
<dbReference type="PANTHER" id="PTHR43581">
    <property type="entry name" value="ATP/GTP PHOSPHATASE"/>
    <property type="match status" value="1"/>
</dbReference>